<reference evidence="6 7" key="1">
    <citation type="submission" date="2019-05" db="EMBL/GenBank/DDBJ databases">
        <title>Panacibacter sp. strain 17mud1-8 Genome sequencing and assembly.</title>
        <authorList>
            <person name="Chhetri G."/>
        </authorList>
    </citation>
    <scope>NUCLEOTIDE SEQUENCE [LARGE SCALE GENOMIC DNA]</scope>
    <source>
        <strain evidence="6 7">17mud1-8</strain>
    </source>
</reference>
<comment type="caution">
    <text evidence="6">The sequence shown here is derived from an EMBL/GenBank/DDBJ whole genome shotgun (WGS) entry which is preliminary data.</text>
</comment>
<keyword evidence="7" id="KW-1185">Reference proteome</keyword>
<dbReference type="OrthoDB" id="9809261at2"/>
<feature type="signal peptide" evidence="4">
    <location>
        <begin position="1"/>
        <end position="20"/>
    </location>
</feature>
<keyword evidence="3" id="KW-0378">Hydrolase</keyword>
<dbReference type="RefSeq" id="WP_137260506.1">
    <property type="nucleotide sequence ID" value="NZ_SZQL01000002.1"/>
</dbReference>
<accession>A0A4U3LAT9</accession>
<dbReference type="SUPFAM" id="SSF53474">
    <property type="entry name" value="alpha/beta-Hydrolases"/>
    <property type="match status" value="1"/>
</dbReference>
<sequence length="394" mass="44655">MSKTMPFLFILLFLFNKAMTQNYDESKVPDYTLPEVLKTESGNVVNNKSAWEKVRRPELLTLFAENIYGQMPKDFDSIRFTITNEVADAMDGRAQLKQVTISVWRMGKSVDIHLVLFTPNNRKKPVPAFLLINNREDSTMDATRKIKSEFWPAEMVIDSGYAIAAFQVADAAPDDKDTYQNGVLQLYPKQLQADNGMKAIGAWAWAASRVMDYFEKDKAIDAKKVALVGHSRGGKTALWAGANDRRFAIVISNCSGNSGAALSRRKFGETIKLINNQFPHWFNDNYKKFNDKEDALPVDQHELLALIAPRPLYVTSASEDLWADPKGMYLSLWNAQPAYGLYGKHAALPTEMPAVNSPIIHSVLGYHEREGIHDLTKYDWNNFIQFANYQYYGK</sequence>
<dbReference type="EMBL" id="SZQL01000002">
    <property type="protein sequence ID" value="TKK70907.1"/>
    <property type="molecule type" value="Genomic_DNA"/>
</dbReference>
<organism evidence="6 7">
    <name type="scientific">Ilyomonas limi</name>
    <dbReference type="NCBI Taxonomy" id="2575867"/>
    <lineage>
        <taxon>Bacteria</taxon>
        <taxon>Pseudomonadati</taxon>
        <taxon>Bacteroidota</taxon>
        <taxon>Chitinophagia</taxon>
        <taxon>Chitinophagales</taxon>
        <taxon>Chitinophagaceae</taxon>
        <taxon>Ilyomonas</taxon>
    </lineage>
</organism>
<dbReference type="Proteomes" id="UP000305848">
    <property type="component" value="Unassembled WGS sequence"/>
</dbReference>
<evidence type="ECO:0000256" key="3">
    <source>
        <dbReference type="ARBA" id="ARBA00022801"/>
    </source>
</evidence>
<feature type="chain" id="PRO_5020248978" evidence="4">
    <location>
        <begin position="21"/>
        <end position="394"/>
    </location>
</feature>
<evidence type="ECO:0000259" key="5">
    <source>
        <dbReference type="Pfam" id="PF22244"/>
    </source>
</evidence>
<keyword evidence="1" id="KW-0719">Serine esterase</keyword>
<evidence type="ECO:0000256" key="2">
    <source>
        <dbReference type="ARBA" id="ARBA00022729"/>
    </source>
</evidence>
<gene>
    <name evidence="6" type="ORF">FC093_04220</name>
</gene>
<evidence type="ECO:0000256" key="1">
    <source>
        <dbReference type="ARBA" id="ARBA00022487"/>
    </source>
</evidence>
<evidence type="ECO:0000256" key="4">
    <source>
        <dbReference type="SAM" id="SignalP"/>
    </source>
</evidence>
<dbReference type="GO" id="GO:0052689">
    <property type="term" value="F:carboxylic ester hydrolase activity"/>
    <property type="evidence" value="ECO:0007669"/>
    <property type="project" value="UniProtKB-KW"/>
</dbReference>
<protein>
    <submittedName>
        <fullName evidence="6">Acetylxylan esterase</fullName>
    </submittedName>
</protein>
<name>A0A4U3LAT9_9BACT</name>
<dbReference type="Pfam" id="PF22244">
    <property type="entry name" value="GCE_fung"/>
    <property type="match status" value="1"/>
</dbReference>
<dbReference type="InterPro" id="IPR029058">
    <property type="entry name" value="AB_hydrolase_fold"/>
</dbReference>
<proteinExistence type="predicted"/>
<dbReference type="AlphaFoldDB" id="A0A4U3LAT9"/>
<keyword evidence="2 4" id="KW-0732">Signal</keyword>
<dbReference type="InterPro" id="IPR054579">
    <property type="entry name" value="GCE-like_dom"/>
</dbReference>
<feature type="domain" description="4-O-methyl-glucuronoyl methylesterase-like" evidence="5">
    <location>
        <begin position="101"/>
        <end position="340"/>
    </location>
</feature>
<evidence type="ECO:0000313" key="6">
    <source>
        <dbReference type="EMBL" id="TKK70907.1"/>
    </source>
</evidence>
<dbReference type="Gene3D" id="3.40.50.1820">
    <property type="entry name" value="alpha/beta hydrolase"/>
    <property type="match status" value="1"/>
</dbReference>
<evidence type="ECO:0000313" key="7">
    <source>
        <dbReference type="Proteomes" id="UP000305848"/>
    </source>
</evidence>